<dbReference type="Proteomes" id="UP001060104">
    <property type="component" value="Chromosome"/>
</dbReference>
<evidence type="ECO:0000256" key="2">
    <source>
        <dbReference type="ARBA" id="ARBA00022692"/>
    </source>
</evidence>
<dbReference type="Proteomes" id="UP001204548">
    <property type="component" value="Unassembled WGS sequence"/>
</dbReference>
<feature type="transmembrane region" description="Helical" evidence="5">
    <location>
        <begin position="83"/>
        <end position="107"/>
    </location>
</feature>
<keyword evidence="3 5" id="KW-1133">Transmembrane helix</keyword>
<evidence type="ECO:0000313" key="9">
    <source>
        <dbReference type="EMBL" id="UVQ74117.1"/>
    </source>
</evidence>
<gene>
    <name evidence="7" type="ORF">ERS852461_03993</name>
    <name evidence="8" type="ORF">NXW97_20465</name>
    <name evidence="9" type="ORF">NXY30_24550</name>
</gene>
<keyword evidence="2 5" id="KW-0812">Transmembrane</keyword>
<name>A0A3E5GLY0_9BACE</name>
<keyword evidence="11" id="KW-1185">Reference proteome</keyword>
<dbReference type="InterPro" id="IPR026870">
    <property type="entry name" value="Zinc_ribbon_dom"/>
</dbReference>
<evidence type="ECO:0000256" key="5">
    <source>
        <dbReference type="SAM" id="Phobius"/>
    </source>
</evidence>
<dbReference type="Pfam" id="PF13240">
    <property type="entry name" value="Zn_Ribbon_1"/>
    <property type="match status" value="1"/>
</dbReference>
<dbReference type="EMBL" id="CP103141">
    <property type="protein sequence ID" value="UVQ74117.1"/>
    <property type="molecule type" value="Genomic_DNA"/>
</dbReference>
<dbReference type="InterPro" id="IPR019109">
    <property type="entry name" value="MamF_MmsF"/>
</dbReference>
<dbReference type="EMBL" id="CZAE01000023">
    <property type="protein sequence ID" value="CUQ02003.1"/>
    <property type="molecule type" value="Genomic_DNA"/>
</dbReference>
<evidence type="ECO:0000313" key="10">
    <source>
        <dbReference type="Proteomes" id="UP000095606"/>
    </source>
</evidence>
<dbReference type="AlphaFoldDB" id="A0A3E5GLY0"/>
<reference evidence="8" key="2">
    <citation type="submission" date="2022-08" db="EMBL/GenBank/DDBJ databases">
        <title>Genome Sequencing of Bacteroides fragilis Group Isolates with Nanopore Technology.</title>
        <authorList>
            <person name="Tisza M.J."/>
            <person name="Smith D."/>
            <person name="Dekker J.P."/>
        </authorList>
    </citation>
    <scope>NUCLEOTIDE SEQUENCE</scope>
    <source>
        <strain evidence="8">BFG-351</strain>
        <strain evidence="9">BFG-527</strain>
    </source>
</reference>
<evidence type="ECO:0000313" key="8">
    <source>
        <dbReference type="EMBL" id="MCS2794341.1"/>
    </source>
</evidence>
<feature type="transmembrane region" description="Helical" evidence="5">
    <location>
        <begin position="113"/>
        <end position="134"/>
    </location>
</feature>
<evidence type="ECO:0000313" key="7">
    <source>
        <dbReference type="EMBL" id="CUQ02003.1"/>
    </source>
</evidence>
<dbReference type="RefSeq" id="WP_010538791.1">
    <property type="nucleotide sequence ID" value="NZ_CABMFH010000002.1"/>
</dbReference>
<evidence type="ECO:0000256" key="3">
    <source>
        <dbReference type="ARBA" id="ARBA00022989"/>
    </source>
</evidence>
<dbReference type="Pfam" id="PF09685">
    <property type="entry name" value="MamF_MmsF"/>
    <property type="match status" value="1"/>
</dbReference>
<keyword evidence="4 5" id="KW-0472">Membrane</keyword>
<accession>A0A3E5GLY0</accession>
<dbReference type="Proteomes" id="UP000095606">
    <property type="component" value="Unassembled WGS sequence"/>
</dbReference>
<dbReference type="EMBL" id="JANUTS010000001">
    <property type="protein sequence ID" value="MCS2794341.1"/>
    <property type="molecule type" value="Genomic_DNA"/>
</dbReference>
<organism evidence="7 10">
    <name type="scientific">Bacteroides faecis</name>
    <dbReference type="NCBI Taxonomy" id="674529"/>
    <lineage>
        <taxon>Bacteria</taxon>
        <taxon>Pseudomonadati</taxon>
        <taxon>Bacteroidota</taxon>
        <taxon>Bacteroidia</taxon>
        <taxon>Bacteroidales</taxon>
        <taxon>Bacteroidaceae</taxon>
        <taxon>Bacteroides</taxon>
    </lineage>
</organism>
<reference evidence="7 10" key="1">
    <citation type="submission" date="2015-09" db="EMBL/GenBank/DDBJ databases">
        <authorList>
            <consortium name="Pathogen Informatics"/>
        </authorList>
    </citation>
    <scope>NUCLEOTIDE SEQUENCE [LARGE SCALE GENOMIC DNA]</scope>
    <source>
        <strain evidence="7 10">2789STDY5834846</strain>
    </source>
</reference>
<evidence type="ECO:0000256" key="1">
    <source>
        <dbReference type="ARBA" id="ARBA00004141"/>
    </source>
</evidence>
<feature type="transmembrane region" description="Helical" evidence="5">
    <location>
        <begin position="52"/>
        <end position="71"/>
    </location>
</feature>
<proteinExistence type="predicted"/>
<feature type="domain" description="Zinc-ribbon" evidence="6">
    <location>
        <begin position="3"/>
        <end position="25"/>
    </location>
</feature>
<comment type="subcellular location">
    <subcellularLocation>
        <location evidence="1">Membrane</location>
        <topology evidence="1">Multi-pass membrane protein</topology>
    </subcellularLocation>
</comment>
<protein>
    <submittedName>
        <fullName evidence="7">Predicted membrane protein</fullName>
    </submittedName>
    <submittedName>
        <fullName evidence="8">Zinc-ribbon domain-containing protein</fullName>
    </submittedName>
</protein>
<sequence length="154" mass="16337">MAFCGKCGQKIEEGIKFCPACGAPVEVNATQSAQSQQPAGGYNQADIEQNKVMAVLAYFGILVLIPIFAAKESKFARFHSNQGLVLCIAAVLYGVAYSILSAVVLAISWRLYFVVSLLGLVSIVFAVLAVIGIINAANGKAKELPVIGKFKILK</sequence>
<evidence type="ECO:0000256" key="4">
    <source>
        <dbReference type="ARBA" id="ARBA00023136"/>
    </source>
</evidence>
<dbReference type="GeneID" id="69591325"/>
<accession>A0A174SWA4</accession>
<evidence type="ECO:0000259" key="6">
    <source>
        <dbReference type="Pfam" id="PF13240"/>
    </source>
</evidence>
<evidence type="ECO:0000313" key="11">
    <source>
        <dbReference type="Proteomes" id="UP001060104"/>
    </source>
</evidence>